<dbReference type="PANTHER" id="PTHR24056:SF469">
    <property type="entry name" value="PROTEIN KINASE DOMAIN-CONTAINING PROTEIN"/>
    <property type="match status" value="1"/>
</dbReference>
<dbReference type="EMBL" id="UZAH01025437">
    <property type="protein sequence ID" value="VDO63891.1"/>
    <property type="molecule type" value="Genomic_DNA"/>
</dbReference>
<dbReference type="InterPro" id="IPR050108">
    <property type="entry name" value="CDK"/>
</dbReference>
<comment type="similarity">
    <text evidence="1">Belongs to the protein kinase superfamily. CMGC Ser/Thr protein kinase family. CDC2/CDKX subfamily.</text>
</comment>
<evidence type="ECO:0000256" key="6">
    <source>
        <dbReference type="ARBA" id="ARBA00022840"/>
    </source>
</evidence>
<keyword evidence="2" id="KW-0723">Serine/threonine-protein kinase</keyword>
<dbReference type="InterPro" id="IPR011009">
    <property type="entry name" value="Kinase-like_dom_sf"/>
</dbReference>
<dbReference type="SUPFAM" id="SSF56112">
    <property type="entry name" value="Protein kinase-like (PK-like)"/>
    <property type="match status" value="1"/>
</dbReference>
<dbReference type="InterPro" id="IPR008271">
    <property type="entry name" value="Ser/Thr_kinase_AS"/>
</dbReference>
<dbReference type="WBParaSite" id="HPBE_0000524501-mRNA-1">
    <property type="protein sequence ID" value="HPBE_0000524501-mRNA-1"/>
    <property type="gene ID" value="HPBE_0000524501"/>
</dbReference>
<proteinExistence type="inferred from homology"/>
<evidence type="ECO:0000256" key="3">
    <source>
        <dbReference type="ARBA" id="ARBA00022679"/>
    </source>
</evidence>
<dbReference type="SMART" id="SM00220">
    <property type="entry name" value="S_TKc"/>
    <property type="match status" value="1"/>
</dbReference>
<dbReference type="AlphaFoldDB" id="A0A3P7WS46"/>
<name>A0A3P7WS46_HELPZ</name>
<evidence type="ECO:0000256" key="5">
    <source>
        <dbReference type="ARBA" id="ARBA00022777"/>
    </source>
</evidence>
<evidence type="ECO:0000256" key="4">
    <source>
        <dbReference type="ARBA" id="ARBA00022741"/>
    </source>
</evidence>
<dbReference type="Proteomes" id="UP000050761">
    <property type="component" value="Unassembled WGS sequence"/>
</dbReference>
<dbReference type="Pfam" id="PF00069">
    <property type="entry name" value="Pkinase"/>
    <property type="match status" value="1"/>
</dbReference>
<dbReference type="GO" id="GO:0005634">
    <property type="term" value="C:nucleus"/>
    <property type="evidence" value="ECO:0007669"/>
    <property type="project" value="TreeGrafter"/>
</dbReference>
<dbReference type="GO" id="GO:0005524">
    <property type="term" value="F:ATP binding"/>
    <property type="evidence" value="ECO:0007669"/>
    <property type="project" value="UniProtKB-KW"/>
</dbReference>
<dbReference type="OrthoDB" id="63265at2759"/>
<gene>
    <name evidence="8" type="ORF">HPBE_LOCUS5246</name>
</gene>
<reference evidence="10" key="2">
    <citation type="submission" date="2019-09" db="UniProtKB">
        <authorList>
            <consortium name="WormBaseParasite"/>
        </authorList>
    </citation>
    <scope>IDENTIFICATION</scope>
</reference>
<dbReference type="Gene3D" id="1.10.510.10">
    <property type="entry name" value="Transferase(Phosphotransferase) domain 1"/>
    <property type="match status" value="1"/>
</dbReference>
<reference evidence="8 9" key="1">
    <citation type="submission" date="2018-11" db="EMBL/GenBank/DDBJ databases">
        <authorList>
            <consortium name="Pathogen Informatics"/>
        </authorList>
    </citation>
    <scope>NUCLEOTIDE SEQUENCE [LARGE SCALE GENOMIC DNA]</scope>
</reference>
<keyword evidence="4" id="KW-0547">Nucleotide-binding</keyword>
<protein>
    <submittedName>
        <fullName evidence="10">Protein kinase domain-containing protein</fullName>
    </submittedName>
</protein>
<evidence type="ECO:0000256" key="2">
    <source>
        <dbReference type="ARBA" id="ARBA00022527"/>
    </source>
</evidence>
<dbReference type="Gene3D" id="3.30.200.20">
    <property type="entry name" value="Phosphorylase Kinase, domain 1"/>
    <property type="match status" value="1"/>
</dbReference>
<keyword evidence="6" id="KW-0067">ATP-binding</keyword>
<dbReference type="PROSITE" id="PS50011">
    <property type="entry name" value="PROTEIN_KINASE_DOM"/>
    <property type="match status" value="1"/>
</dbReference>
<dbReference type="InterPro" id="IPR000719">
    <property type="entry name" value="Prot_kinase_dom"/>
</dbReference>
<sequence length="287" mass="33113">MDRYEVVGPVGQGAYGIVLRARVKEILRLIDVFCSRDSLSLVIEFVPFHLNDIINDPRRPHDDEFLRFFFRQILQGVKHIHSVGIMHRDLKPENILVSTHNIVKIADFGQACLYFPDEDREYEENVATRQYRAPELLFGSRKYTPSVDIWALGCILAEFVNSCALFPGRSDLEQISRIFSLLGAPSEETWPSWSTMPDYAKLIFDDIAPVEDLRTVVRTTNPALIDLFKRQVCLESGWRWTAAQLLQHSFLTSDFNGVPLVLHYRPHRERSSSVPRRLPRLRIGPHV</sequence>
<evidence type="ECO:0000313" key="9">
    <source>
        <dbReference type="Proteomes" id="UP000050761"/>
    </source>
</evidence>
<keyword evidence="9" id="KW-1185">Reference proteome</keyword>
<evidence type="ECO:0000256" key="1">
    <source>
        <dbReference type="ARBA" id="ARBA00006485"/>
    </source>
</evidence>
<accession>A0A3P7WS46</accession>
<evidence type="ECO:0000259" key="7">
    <source>
        <dbReference type="PROSITE" id="PS50011"/>
    </source>
</evidence>
<dbReference type="GO" id="GO:0004674">
    <property type="term" value="F:protein serine/threonine kinase activity"/>
    <property type="evidence" value="ECO:0007669"/>
    <property type="project" value="UniProtKB-KW"/>
</dbReference>
<organism evidence="8">
    <name type="scientific">Heligmosomoides polygyrus</name>
    <name type="common">Parasitic roundworm</name>
    <dbReference type="NCBI Taxonomy" id="6339"/>
    <lineage>
        <taxon>Eukaryota</taxon>
        <taxon>Metazoa</taxon>
        <taxon>Ecdysozoa</taxon>
        <taxon>Nematoda</taxon>
        <taxon>Chromadorea</taxon>
        <taxon>Rhabditida</taxon>
        <taxon>Rhabditina</taxon>
        <taxon>Rhabditomorpha</taxon>
        <taxon>Strongyloidea</taxon>
        <taxon>Heligmosomidae</taxon>
        <taxon>Heligmosomoides</taxon>
    </lineage>
</organism>
<dbReference type="PANTHER" id="PTHR24056">
    <property type="entry name" value="CELL DIVISION PROTEIN KINASE"/>
    <property type="match status" value="1"/>
</dbReference>
<evidence type="ECO:0000313" key="10">
    <source>
        <dbReference type="WBParaSite" id="HPBE_0000524501-mRNA-1"/>
    </source>
</evidence>
<dbReference type="PROSITE" id="PS00108">
    <property type="entry name" value="PROTEIN_KINASE_ST"/>
    <property type="match status" value="1"/>
</dbReference>
<evidence type="ECO:0000313" key="8">
    <source>
        <dbReference type="EMBL" id="VDO63891.1"/>
    </source>
</evidence>
<dbReference type="FunFam" id="1.10.510.10:FF:000624">
    <property type="entry name" value="Mitogen-activated protein kinase"/>
    <property type="match status" value="1"/>
</dbReference>
<feature type="domain" description="Protein kinase" evidence="7">
    <location>
        <begin position="1"/>
        <end position="251"/>
    </location>
</feature>
<keyword evidence="5" id="KW-0418">Kinase</keyword>
<keyword evidence="3" id="KW-0808">Transferase</keyword>